<dbReference type="EMBL" id="EQ973213">
    <property type="protein sequence ID" value="EFR53160.1"/>
    <property type="molecule type" value="Genomic_DNA"/>
</dbReference>
<reference evidence="14 15" key="1">
    <citation type="submission" date="2008-12" db="EMBL/GenBank/DDBJ databases">
        <title>Annotation of Bacteroides fragilis strain 3_1_12.</title>
        <authorList>
            <consortium name="The Broad Institute Genome Sequencing Platform"/>
            <person name="Ward D."/>
            <person name="Young S.K."/>
            <person name="Kodira C.D."/>
            <person name="Zeng Q."/>
            <person name="Koehrsen M."/>
            <person name="Alvarado L."/>
            <person name="Berlin A."/>
            <person name="Borenstein D."/>
            <person name="Chen Z."/>
            <person name="Engels R."/>
            <person name="Freedman E."/>
            <person name="Gellesch M."/>
            <person name="Goldberg J."/>
            <person name="Griggs A."/>
            <person name="Gujja S."/>
            <person name="Heiman D."/>
            <person name="Hepburn T."/>
            <person name="Howarth C."/>
            <person name="Jen D."/>
            <person name="Larson L."/>
            <person name="Lewis B."/>
            <person name="Mehta T."/>
            <person name="Park D."/>
            <person name="Pearson M."/>
            <person name="Roberts A."/>
            <person name="Saif S."/>
            <person name="Shea T."/>
            <person name="Shenoy N."/>
            <person name="Sisk P."/>
            <person name="Stolte C."/>
            <person name="Sykes S."/>
            <person name="Walk T."/>
            <person name="White J."/>
            <person name="Yandava C."/>
            <person name="Allen-Vercoe E."/>
            <person name="Strauss J."/>
            <person name="Ambrose C."/>
            <person name="Lander E."/>
            <person name="Nusbaum C."/>
            <person name="Galagan J."/>
            <person name="Birren B."/>
        </authorList>
    </citation>
    <scope>NUCLEOTIDE SEQUENCE [LARGE SCALE GENOMIC DNA]</scope>
    <source>
        <strain evidence="14 15">3_1_12</strain>
    </source>
</reference>
<accession>A0ABN0BK20</accession>
<evidence type="ECO:0000313" key="14">
    <source>
        <dbReference type="EMBL" id="EFR53160.1"/>
    </source>
</evidence>
<evidence type="ECO:0000259" key="13">
    <source>
        <dbReference type="Pfam" id="PF01288"/>
    </source>
</evidence>
<comment type="function">
    <text evidence="10">Catalyzes the transfer of pyrophosphate from adenosine triphosphate (ATP) to 6-hydroxymethyl-7,8-dihydropterin, an enzymatic step in folate biosynthesis pathway.</text>
</comment>
<dbReference type="SUPFAM" id="SSF55083">
    <property type="entry name" value="6-hydroxymethyl-7,8-dihydropterin pyrophosphokinase, HPPK"/>
    <property type="match status" value="1"/>
</dbReference>
<keyword evidence="6" id="KW-0547">Nucleotide-binding</keyword>
<evidence type="ECO:0000256" key="2">
    <source>
        <dbReference type="ARBA" id="ARBA00005810"/>
    </source>
</evidence>
<dbReference type="Gene3D" id="3.30.70.560">
    <property type="entry name" value="7,8-Dihydro-6-hydroxymethylpterin-pyrophosphokinase HPPK"/>
    <property type="match status" value="1"/>
</dbReference>
<dbReference type="Pfam" id="PF01288">
    <property type="entry name" value="HPPK"/>
    <property type="match status" value="1"/>
</dbReference>
<evidence type="ECO:0000313" key="15">
    <source>
        <dbReference type="Proteomes" id="UP000005101"/>
    </source>
</evidence>
<evidence type="ECO:0000256" key="7">
    <source>
        <dbReference type="ARBA" id="ARBA00022777"/>
    </source>
</evidence>
<keyword evidence="8" id="KW-0067">ATP-binding</keyword>
<keyword evidence="7" id="KW-0418">Kinase</keyword>
<dbReference type="PANTHER" id="PTHR43071">
    <property type="entry name" value="2-AMINO-4-HYDROXY-6-HYDROXYMETHYLDIHYDROPTERIDINE PYROPHOSPHOKINASE"/>
    <property type="match status" value="1"/>
</dbReference>
<organism evidence="14 15">
    <name type="scientific">Bacteroides fragilis 3_1_12</name>
    <dbReference type="NCBI Taxonomy" id="457424"/>
    <lineage>
        <taxon>Bacteria</taxon>
        <taxon>Pseudomonadati</taxon>
        <taxon>Bacteroidota</taxon>
        <taxon>Bacteroidia</taxon>
        <taxon>Bacteroidales</taxon>
        <taxon>Bacteroidaceae</taxon>
        <taxon>Bacteroides</taxon>
    </lineage>
</organism>
<evidence type="ECO:0000256" key="1">
    <source>
        <dbReference type="ARBA" id="ARBA00005051"/>
    </source>
</evidence>
<dbReference type="InterPro" id="IPR000550">
    <property type="entry name" value="Hppk"/>
</dbReference>
<evidence type="ECO:0000256" key="10">
    <source>
        <dbReference type="ARBA" id="ARBA00029409"/>
    </source>
</evidence>
<name>A0ABN0BK20_BACFG</name>
<evidence type="ECO:0000256" key="12">
    <source>
        <dbReference type="ARBA" id="ARBA00033413"/>
    </source>
</evidence>
<gene>
    <name evidence="14" type="ORF">BFAG_01855</name>
</gene>
<keyword evidence="15" id="KW-1185">Reference proteome</keyword>
<evidence type="ECO:0000256" key="9">
    <source>
        <dbReference type="ARBA" id="ARBA00022909"/>
    </source>
</evidence>
<evidence type="ECO:0000256" key="8">
    <source>
        <dbReference type="ARBA" id="ARBA00022840"/>
    </source>
</evidence>
<evidence type="ECO:0000256" key="4">
    <source>
        <dbReference type="ARBA" id="ARBA00016218"/>
    </source>
</evidence>
<evidence type="ECO:0000256" key="3">
    <source>
        <dbReference type="ARBA" id="ARBA00013253"/>
    </source>
</evidence>
<dbReference type="EC" id="2.7.6.3" evidence="3"/>
<protein>
    <recommendedName>
        <fullName evidence="4">2-amino-4-hydroxy-6-hydroxymethyldihydropteridine pyrophosphokinase</fullName>
        <ecNumber evidence="3">2.7.6.3</ecNumber>
    </recommendedName>
    <alternativeName>
        <fullName evidence="11">6-hydroxymethyl-7,8-dihydropterin pyrophosphokinase</fullName>
    </alternativeName>
    <alternativeName>
        <fullName evidence="12">7,8-dihydro-6-hydroxymethylpterin-pyrophosphokinase</fullName>
    </alternativeName>
</protein>
<keyword evidence="5" id="KW-0808">Transferase</keyword>
<dbReference type="InterPro" id="IPR035907">
    <property type="entry name" value="Hppk_sf"/>
</dbReference>
<evidence type="ECO:0000256" key="6">
    <source>
        <dbReference type="ARBA" id="ARBA00022741"/>
    </source>
</evidence>
<keyword evidence="9" id="KW-0289">Folate biosynthesis</keyword>
<comment type="pathway">
    <text evidence="1">Cofactor biosynthesis; tetrahydrofolate biosynthesis; 2-amino-4-hydroxy-6-hydroxymethyl-7,8-dihydropteridine diphosphate from 7,8-dihydroneopterin triphosphate: step 4/4.</text>
</comment>
<dbReference type="PANTHER" id="PTHR43071:SF1">
    <property type="entry name" value="2-AMINO-4-HYDROXY-6-HYDROXYMETHYLDIHYDROPTERIDINE PYROPHOSPHOKINASE"/>
    <property type="match status" value="1"/>
</dbReference>
<evidence type="ECO:0000256" key="5">
    <source>
        <dbReference type="ARBA" id="ARBA00022679"/>
    </source>
</evidence>
<evidence type="ECO:0000256" key="11">
    <source>
        <dbReference type="ARBA" id="ARBA00029766"/>
    </source>
</evidence>
<sequence>MMHSCLICIGSNYNRKENLLLARRRLTALFPSIRFTGEQETRPLFFRNPALFSNQVARFYTDADAERVVKELKTIEKEAGREKEDKKREKVCLDIDLLVFDNRVLKPEDLKRDYILKGLEELK</sequence>
<dbReference type="Proteomes" id="UP000005101">
    <property type="component" value="Unassembled WGS sequence"/>
</dbReference>
<feature type="domain" description="7,8-dihydro-6-hydroxymethylpterin-pyrophosphokinase" evidence="13">
    <location>
        <begin position="7"/>
        <end position="122"/>
    </location>
</feature>
<proteinExistence type="inferred from homology"/>
<comment type="similarity">
    <text evidence="2">Belongs to the HPPK family.</text>
</comment>